<organism evidence="2">
    <name type="scientific">Anopheles sinensis</name>
    <name type="common">Mosquito</name>
    <dbReference type="NCBI Taxonomy" id="74873"/>
    <lineage>
        <taxon>Eukaryota</taxon>
        <taxon>Metazoa</taxon>
        <taxon>Ecdysozoa</taxon>
        <taxon>Arthropoda</taxon>
        <taxon>Hexapoda</taxon>
        <taxon>Insecta</taxon>
        <taxon>Pterygota</taxon>
        <taxon>Neoptera</taxon>
        <taxon>Endopterygota</taxon>
        <taxon>Diptera</taxon>
        <taxon>Nematocera</taxon>
        <taxon>Culicoidea</taxon>
        <taxon>Culicidae</taxon>
        <taxon>Anophelinae</taxon>
        <taxon>Anopheles</taxon>
    </lineage>
</organism>
<accession>A0A084VA08</accession>
<feature type="signal peptide" evidence="1">
    <location>
        <begin position="1"/>
        <end position="26"/>
    </location>
</feature>
<evidence type="ECO:0000313" key="2">
    <source>
        <dbReference type="EMBL" id="KFB34802.1"/>
    </source>
</evidence>
<keyword evidence="1" id="KW-0732">Signal</keyword>
<sequence>MSLSMKDWAQMYRFFSFSFWLWMGFAKPTVRWPTVVEENDAVRAVSESKKGYRETHQHSSRHAATIWIKAGRQRIADMSCSKVDRIDRCFVLPVFSLPWVVDFPPAGCQLDPGDLLQGELTDGRGQTSQGL</sequence>
<keyword evidence="4" id="KW-1185">Reference proteome</keyword>
<protein>
    <submittedName>
        <fullName evidence="2 3">1-phosphatidylinositol-3-phosphate 5-kinase FAB1</fullName>
    </submittedName>
</protein>
<gene>
    <name evidence="2" type="ORF">ZHAS_00000221</name>
</gene>
<evidence type="ECO:0000256" key="1">
    <source>
        <dbReference type="SAM" id="SignalP"/>
    </source>
</evidence>
<dbReference type="VEuPathDB" id="VectorBase:ASIC000221"/>
<reference evidence="3" key="2">
    <citation type="submission" date="2020-05" db="UniProtKB">
        <authorList>
            <consortium name="EnsemblMetazoa"/>
        </authorList>
    </citation>
    <scope>IDENTIFICATION</scope>
</reference>
<keyword evidence="2" id="KW-0808">Transferase</keyword>
<dbReference type="EnsemblMetazoa" id="ASIC000221-RA">
    <property type="protein sequence ID" value="ASIC000221-PA"/>
    <property type="gene ID" value="ASIC000221"/>
</dbReference>
<dbReference type="EMBL" id="KE523931">
    <property type="protein sequence ID" value="KFB34802.1"/>
    <property type="molecule type" value="Genomic_DNA"/>
</dbReference>
<evidence type="ECO:0000313" key="3">
    <source>
        <dbReference type="EnsemblMetazoa" id="ASIC000221-PA"/>
    </source>
</evidence>
<name>A0A084VA08_ANOSI</name>
<proteinExistence type="predicted"/>
<feature type="chain" id="PRO_5010759785" evidence="1">
    <location>
        <begin position="27"/>
        <end position="131"/>
    </location>
</feature>
<dbReference type="AlphaFoldDB" id="A0A084VA08"/>
<dbReference type="GO" id="GO:0016301">
    <property type="term" value="F:kinase activity"/>
    <property type="evidence" value="ECO:0007669"/>
    <property type="project" value="UniProtKB-KW"/>
</dbReference>
<evidence type="ECO:0000313" key="4">
    <source>
        <dbReference type="Proteomes" id="UP000030765"/>
    </source>
</evidence>
<reference evidence="2 4" key="1">
    <citation type="journal article" date="2014" name="BMC Genomics">
        <title>Genome sequence of Anopheles sinensis provides insight into genetics basis of mosquito competence for malaria parasites.</title>
        <authorList>
            <person name="Zhou D."/>
            <person name="Zhang D."/>
            <person name="Ding G."/>
            <person name="Shi L."/>
            <person name="Hou Q."/>
            <person name="Ye Y."/>
            <person name="Xu Y."/>
            <person name="Zhou H."/>
            <person name="Xiong C."/>
            <person name="Li S."/>
            <person name="Yu J."/>
            <person name="Hong S."/>
            <person name="Yu X."/>
            <person name="Zou P."/>
            <person name="Chen C."/>
            <person name="Chang X."/>
            <person name="Wang W."/>
            <person name="Lv Y."/>
            <person name="Sun Y."/>
            <person name="Ma L."/>
            <person name="Shen B."/>
            <person name="Zhu C."/>
        </authorList>
    </citation>
    <scope>NUCLEOTIDE SEQUENCE [LARGE SCALE GENOMIC DNA]</scope>
</reference>
<keyword evidence="2" id="KW-0418">Kinase</keyword>
<dbReference type="Proteomes" id="UP000030765">
    <property type="component" value="Unassembled WGS sequence"/>
</dbReference>
<dbReference type="EMBL" id="ATLV01001015">
    <property type="status" value="NOT_ANNOTATED_CDS"/>
    <property type="molecule type" value="Genomic_DNA"/>
</dbReference>